<comment type="caution">
    <text evidence="1">The sequence shown here is derived from an EMBL/GenBank/DDBJ whole genome shotgun (WGS) entry which is preliminary data.</text>
</comment>
<accession>A0A0E2AMZ8</accession>
<dbReference type="Proteomes" id="UP000003879">
    <property type="component" value="Unassembled WGS sequence"/>
</dbReference>
<name>A0A0E2AMZ8_BACFG</name>
<sequence>MVRYILLALTKFTFFCTSCQRSFDYTQACSV</sequence>
<dbReference type="HOGENOM" id="CLU_3407280_0_0_10"/>
<dbReference type="EMBL" id="AGXN01000020">
    <property type="protein sequence ID" value="EIY92777.1"/>
    <property type="molecule type" value="Genomic_DNA"/>
</dbReference>
<reference evidence="1 2" key="1">
    <citation type="submission" date="2012-02" db="EMBL/GenBank/DDBJ databases">
        <title>The Genome Sequence of Bacteroides fragilis CL07T12C05.</title>
        <authorList>
            <consortium name="The Broad Institute Genome Sequencing Platform"/>
            <person name="Earl A."/>
            <person name="Ward D."/>
            <person name="Feldgarden M."/>
            <person name="Gevers D."/>
            <person name="Zitomersky N.L."/>
            <person name="Coyne M.J."/>
            <person name="Comstock L.E."/>
            <person name="Young S.K."/>
            <person name="Zeng Q."/>
            <person name="Gargeya S."/>
            <person name="Fitzgerald M."/>
            <person name="Haas B."/>
            <person name="Abouelleil A."/>
            <person name="Alvarado L."/>
            <person name="Arachchi H.M."/>
            <person name="Berlin A."/>
            <person name="Chapman S.B."/>
            <person name="Gearin G."/>
            <person name="Goldberg J."/>
            <person name="Griggs A."/>
            <person name="Gujja S."/>
            <person name="Hansen M."/>
            <person name="Heiman D."/>
            <person name="Howarth C."/>
            <person name="Larimer J."/>
            <person name="Lui A."/>
            <person name="MacDonald P.J.P."/>
            <person name="McCowen C."/>
            <person name="Montmayeur A."/>
            <person name="Murphy C."/>
            <person name="Neiman D."/>
            <person name="Pearson M."/>
            <person name="Priest M."/>
            <person name="Roberts A."/>
            <person name="Saif S."/>
            <person name="Shea T."/>
            <person name="Sisk P."/>
            <person name="Stolte C."/>
            <person name="Sykes S."/>
            <person name="Wortman J."/>
            <person name="Nusbaum C."/>
            <person name="Birren B."/>
        </authorList>
    </citation>
    <scope>NUCLEOTIDE SEQUENCE [LARGE SCALE GENOMIC DNA]</scope>
    <source>
        <strain evidence="1 2">CL07T12C05</strain>
    </source>
</reference>
<gene>
    <name evidence="1" type="ORF">HMPREF1056_03516</name>
</gene>
<organism evidence="1 2">
    <name type="scientific">Bacteroides fragilis CL07T12C05</name>
    <dbReference type="NCBI Taxonomy" id="997883"/>
    <lineage>
        <taxon>Bacteria</taxon>
        <taxon>Pseudomonadati</taxon>
        <taxon>Bacteroidota</taxon>
        <taxon>Bacteroidia</taxon>
        <taxon>Bacteroidales</taxon>
        <taxon>Bacteroidaceae</taxon>
        <taxon>Bacteroides</taxon>
    </lineage>
</organism>
<evidence type="ECO:0000313" key="1">
    <source>
        <dbReference type="EMBL" id="EIY92777.1"/>
    </source>
</evidence>
<feature type="non-terminal residue" evidence="1">
    <location>
        <position position="31"/>
    </location>
</feature>
<dbReference type="AlphaFoldDB" id="A0A0E2AMZ8"/>
<evidence type="ECO:0000313" key="2">
    <source>
        <dbReference type="Proteomes" id="UP000003879"/>
    </source>
</evidence>
<protein>
    <submittedName>
        <fullName evidence="1">Uncharacterized protein</fullName>
    </submittedName>
</protein>
<proteinExistence type="predicted"/>